<dbReference type="Gene3D" id="3.30.470.30">
    <property type="entry name" value="DNA ligase/mRNA capping enzyme"/>
    <property type="match status" value="1"/>
</dbReference>
<sequence>MELVTVKSKGYTEVRDEISKALGIIKRDPTKYPGGQPIHLNKGDILDILKKKADGNYKYAINLKADGVRYIMFGGPLVDSNGRSESAKQTDRTFRRPYFVNRRFDIYRLQDRKVLLQSRSPVILDGEIVEFNAKKKRMFHLKATLAKHIAFNVFDALLTETTGLNDPSTVRWKAAEAFVAAVNAPRRKPAASKEVQVLSSRRIVKGEKVSRNSNSSSSSSSNGSTLPKGFSILMTRHVDISVLGTTPQNMSTGDDAYTFLVNKLKESYRTSGYTIPFDGIVFTPWDMPYICGPWTECANICYKWKPQFQATVDLVVKRDPGGRGTWFATKSQRDVNKVEKGKTTWLVPPERVERLPGPDEVPHDTVVELRYFPQSGNFEFTQARHDKSRDLANAHKTVQNVLRQHFSLEVVNKFIKNPEEHWRSAMEYVSSKETIQEMAKVMVAPKDQFRDHLKKMCKGKATFVRVDYPTDTFHNALRCLSVLYPRAESMAVQVKWSGHVSEYMPLGSSGNTWVRQGRSTATRKGVAYDGTNVSERKHKPSAGISGADLNEAHVEALRTSSQRVFRTSFATHFGSVVFEKHFDGDVREPKLAMYSDIKTMKKPIFIFKLIKEFNYFLSKQFKDKKK</sequence>
<dbReference type="GO" id="GO:0006370">
    <property type="term" value="P:7-methylguanosine mRNA capping"/>
    <property type="evidence" value="ECO:0007669"/>
    <property type="project" value="TreeGrafter"/>
</dbReference>
<reference evidence="1" key="1">
    <citation type="journal article" date="2020" name="Nature">
        <title>Giant virus diversity and host interactions through global metagenomics.</title>
        <authorList>
            <person name="Schulz F."/>
            <person name="Roux S."/>
            <person name="Paez-Espino D."/>
            <person name="Jungbluth S."/>
            <person name="Walsh D.A."/>
            <person name="Denef V.J."/>
            <person name="McMahon K.D."/>
            <person name="Konstantinidis K.T."/>
            <person name="Eloe-Fadrosh E.A."/>
            <person name="Kyrpides N.C."/>
            <person name="Woyke T."/>
        </authorList>
    </citation>
    <scope>NUCLEOTIDE SEQUENCE</scope>
    <source>
        <strain evidence="1">GVMAG-S-1102113-118</strain>
    </source>
</reference>
<dbReference type="EMBL" id="MN740839">
    <property type="protein sequence ID" value="QHU14349.1"/>
    <property type="molecule type" value="Genomic_DNA"/>
</dbReference>
<protein>
    <submittedName>
        <fullName evidence="1">Uncharacterized protein</fullName>
    </submittedName>
</protein>
<evidence type="ECO:0000313" key="1">
    <source>
        <dbReference type="EMBL" id="QHU14349.1"/>
    </source>
</evidence>
<accession>A0A6C0K9I7</accession>
<dbReference type="GO" id="GO:0004484">
    <property type="term" value="F:mRNA guanylyltransferase activity"/>
    <property type="evidence" value="ECO:0007669"/>
    <property type="project" value="TreeGrafter"/>
</dbReference>
<dbReference type="SUPFAM" id="SSF56091">
    <property type="entry name" value="DNA ligase/mRNA capping enzyme, catalytic domain"/>
    <property type="match status" value="1"/>
</dbReference>
<dbReference type="PANTHER" id="PTHR10367">
    <property type="entry name" value="MRNA-CAPPING ENZYME"/>
    <property type="match status" value="1"/>
</dbReference>
<organism evidence="1">
    <name type="scientific">viral metagenome</name>
    <dbReference type="NCBI Taxonomy" id="1070528"/>
    <lineage>
        <taxon>unclassified sequences</taxon>
        <taxon>metagenomes</taxon>
        <taxon>organismal metagenomes</taxon>
    </lineage>
</organism>
<dbReference type="AlphaFoldDB" id="A0A6C0K9I7"/>
<name>A0A6C0K9I7_9ZZZZ</name>
<dbReference type="InterPro" id="IPR051029">
    <property type="entry name" value="mRNA_Capping_Enz/RNA_Phosphat"/>
</dbReference>
<dbReference type="PANTHER" id="PTHR10367:SF17">
    <property type="entry name" value="MRNA-CAPPING ENZYME"/>
    <property type="match status" value="1"/>
</dbReference>
<proteinExistence type="predicted"/>